<keyword evidence="2" id="KW-0677">Repeat</keyword>
<proteinExistence type="predicted"/>
<keyword evidence="1" id="KW-0808">Transferase</keyword>
<dbReference type="EMBL" id="BMYX01000004">
    <property type="protein sequence ID" value="GGY09972.1"/>
    <property type="molecule type" value="Genomic_DNA"/>
</dbReference>
<dbReference type="Pfam" id="PF00581">
    <property type="entry name" value="Rhodanese"/>
    <property type="match status" value="2"/>
</dbReference>
<dbReference type="CDD" id="cd01449">
    <property type="entry name" value="TST_Repeat_2"/>
    <property type="match status" value="1"/>
</dbReference>
<feature type="domain" description="Rhodanese" evidence="3">
    <location>
        <begin position="162"/>
        <end position="268"/>
    </location>
</feature>
<gene>
    <name evidence="4" type="ORF">GCM10011289_11090</name>
</gene>
<dbReference type="GO" id="GO:0004792">
    <property type="term" value="F:thiosulfate-cyanide sulfurtransferase activity"/>
    <property type="evidence" value="ECO:0007669"/>
    <property type="project" value="TreeGrafter"/>
</dbReference>
<protein>
    <submittedName>
        <fullName evidence="4">Sulfurtransferase</fullName>
    </submittedName>
</protein>
<evidence type="ECO:0000256" key="2">
    <source>
        <dbReference type="ARBA" id="ARBA00022737"/>
    </source>
</evidence>
<dbReference type="Gene3D" id="3.40.250.10">
    <property type="entry name" value="Rhodanese-like domain"/>
    <property type="match status" value="2"/>
</dbReference>
<dbReference type="PANTHER" id="PTHR11364">
    <property type="entry name" value="THIOSULFATE SULFERTANSFERASE"/>
    <property type="match status" value="1"/>
</dbReference>
<evidence type="ECO:0000256" key="1">
    <source>
        <dbReference type="ARBA" id="ARBA00022679"/>
    </source>
</evidence>
<dbReference type="RefSeq" id="WP_229804538.1">
    <property type="nucleotide sequence ID" value="NZ_BMYX01000004.1"/>
</dbReference>
<dbReference type="InterPro" id="IPR036873">
    <property type="entry name" value="Rhodanese-like_dom_sf"/>
</dbReference>
<evidence type="ECO:0000259" key="3">
    <source>
        <dbReference type="PROSITE" id="PS50206"/>
    </source>
</evidence>
<reference evidence="4" key="1">
    <citation type="journal article" date="2014" name="Int. J. Syst. Evol. Microbiol.">
        <title>Complete genome sequence of Corynebacterium casei LMG S-19264T (=DSM 44701T), isolated from a smear-ripened cheese.</title>
        <authorList>
            <consortium name="US DOE Joint Genome Institute (JGI-PGF)"/>
            <person name="Walter F."/>
            <person name="Albersmeier A."/>
            <person name="Kalinowski J."/>
            <person name="Ruckert C."/>
        </authorList>
    </citation>
    <scope>NUCLEOTIDE SEQUENCE</scope>
    <source>
        <strain evidence="4">KCTC 32182</strain>
    </source>
</reference>
<dbReference type="Proteomes" id="UP000645257">
    <property type="component" value="Unassembled WGS sequence"/>
</dbReference>
<dbReference type="PANTHER" id="PTHR11364:SF27">
    <property type="entry name" value="SULFURTRANSFERASE"/>
    <property type="match status" value="1"/>
</dbReference>
<dbReference type="AlphaFoldDB" id="A0A918P0J5"/>
<dbReference type="InterPro" id="IPR045078">
    <property type="entry name" value="TST/MPST-like"/>
</dbReference>
<sequence length="281" mass="30404">MTIPLIDVETLNVNAERVIFDCRFKLEDPGWGERAWREGHIPGARYLSLDRDLSGKPDGRNGRHPLPLPAQLAERLGAAGVGADTEVVVYDDMDGRYAARAWVLLRWLGHDRAVLLDGGLPAWIAAGGRLETETPECEPTIFPIRASRLAMVTANDVETNLSDRTFVVIDARSPARYAGEGETLDPVGGHIPGALNRYLADNTTTGQRFKPPGMLAAEWRALIGERDPASVVHQCGSGVTACHNLLAMECAGLAGSRLYPGSWSEWCSDSARPVATGPDPE</sequence>
<accession>A0A918P0J5</accession>
<dbReference type="CDD" id="cd01448">
    <property type="entry name" value="TST_Repeat_1"/>
    <property type="match status" value="1"/>
</dbReference>
<comment type="caution">
    <text evidence="4">The sequence shown here is derived from an EMBL/GenBank/DDBJ whole genome shotgun (WGS) entry which is preliminary data.</text>
</comment>
<dbReference type="InterPro" id="IPR001763">
    <property type="entry name" value="Rhodanese-like_dom"/>
</dbReference>
<keyword evidence="5" id="KW-1185">Reference proteome</keyword>
<dbReference type="SMART" id="SM00450">
    <property type="entry name" value="RHOD"/>
    <property type="match status" value="2"/>
</dbReference>
<name>A0A918P0J5_9NEIS</name>
<organism evidence="4 5">
    <name type="scientific">Paludibacterium paludis</name>
    <dbReference type="NCBI Taxonomy" id="1225769"/>
    <lineage>
        <taxon>Bacteria</taxon>
        <taxon>Pseudomonadati</taxon>
        <taxon>Pseudomonadota</taxon>
        <taxon>Betaproteobacteria</taxon>
        <taxon>Neisseriales</taxon>
        <taxon>Chromobacteriaceae</taxon>
        <taxon>Paludibacterium</taxon>
    </lineage>
</organism>
<dbReference type="PROSITE" id="PS50206">
    <property type="entry name" value="RHODANESE_3"/>
    <property type="match status" value="2"/>
</dbReference>
<evidence type="ECO:0000313" key="5">
    <source>
        <dbReference type="Proteomes" id="UP000645257"/>
    </source>
</evidence>
<reference evidence="4" key="2">
    <citation type="submission" date="2020-09" db="EMBL/GenBank/DDBJ databases">
        <authorList>
            <person name="Sun Q."/>
            <person name="Kim S."/>
        </authorList>
    </citation>
    <scope>NUCLEOTIDE SEQUENCE</scope>
    <source>
        <strain evidence="4">KCTC 32182</strain>
    </source>
</reference>
<feature type="domain" description="Rhodanese" evidence="3">
    <location>
        <begin position="13"/>
        <end position="132"/>
    </location>
</feature>
<dbReference type="SUPFAM" id="SSF52821">
    <property type="entry name" value="Rhodanese/Cell cycle control phosphatase"/>
    <property type="match status" value="2"/>
</dbReference>
<evidence type="ECO:0000313" key="4">
    <source>
        <dbReference type="EMBL" id="GGY09972.1"/>
    </source>
</evidence>